<evidence type="ECO:0008006" key="4">
    <source>
        <dbReference type="Google" id="ProtNLM"/>
    </source>
</evidence>
<evidence type="ECO:0000313" key="2">
    <source>
        <dbReference type="EMBL" id="AXR78874.1"/>
    </source>
</evidence>
<dbReference type="AlphaFoldDB" id="A0A346PH79"/>
<feature type="transmembrane region" description="Helical" evidence="1">
    <location>
        <begin position="144"/>
        <end position="164"/>
    </location>
</feature>
<name>A0A346PH79_9EURY</name>
<evidence type="ECO:0000256" key="1">
    <source>
        <dbReference type="SAM" id="Phobius"/>
    </source>
</evidence>
<protein>
    <recommendedName>
        <fullName evidence="4">Zincin peptidase</fullName>
    </recommendedName>
</protein>
<reference evidence="3" key="1">
    <citation type="submission" date="2017-10" db="EMBL/GenBank/DDBJ databases">
        <title>Phenotypic and genomic properties of facultatively anaerobic sulfur-reducing natronoarchaea from hypersaline soda lakes.</title>
        <authorList>
            <person name="Sorokin D.Y."/>
            <person name="Kublanov I.V."/>
            <person name="Roman P."/>
            <person name="Sinninghe Damste J.S."/>
            <person name="Golyshin P.N."/>
            <person name="Rojo D."/>
            <person name="Ciordia S."/>
            <person name="Mena Md.C."/>
            <person name="Ferrer M."/>
            <person name="Messina E."/>
            <person name="Smedile F."/>
            <person name="La Spada G."/>
            <person name="La Cono V."/>
            <person name="Yakimov M.M."/>
        </authorList>
    </citation>
    <scope>NUCLEOTIDE SEQUENCE [LARGE SCALE GENOMIC DNA]</scope>
    <source>
        <strain evidence="3">AArc1</strain>
    </source>
</reference>
<evidence type="ECO:0000313" key="3">
    <source>
        <dbReference type="Proteomes" id="UP000258707"/>
    </source>
</evidence>
<feature type="transmembrane region" description="Helical" evidence="1">
    <location>
        <begin position="170"/>
        <end position="192"/>
    </location>
</feature>
<dbReference type="Proteomes" id="UP000258707">
    <property type="component" value="Chromosome"/>
</dbReference>
<accession>A0A346PH79</accession>
<dbReference type="InterPro" id="IPR021683">
    <property type="entry name" value="DUF3267"/>
</dbReference>
<feature type="transmembrane region" description="Helical" evidence="1">
    <location>
        <begin position="43"/>
        <end position="66"/>
    </location>
</feature>
<dbReference type="Pfam" id="PF11667">
    <property type="entry name" value="DUF3267"/>
    <property type="match status" value="1"/>
</dbReference>
<keyword evidence="1" id="KW-0472">Membrane</keyword>
<gene>
    <name evidence="2" type="ORF">AArc1_2559</name>
</gene>
<sequence length="316" mass="31934">MATETDIAFSPPGGVMVVSRTDSNVSHHPVAEFRLTPAVTVTWLFVSVAGFFAFAYGFGALVAALGGRSLEPIVIPALSATGLTVRFVAAFVLVPVVVSVHELLHGVFMARYGGRPSYGVGVSRFFFPTAYAETGSSFTRTELLVVLLAPFVVITAAGLAAALVVPSSVLVFVLAVNAAGSIGDLWMAGVLLQYSADARVAGLPAGSEAGFAVYARSDEAVTRRSGSALLAKGCAGAVGTVAVIVATALAAVFLSLAAGSGTVIVGDPGSRWFVFSHERLASGGAALEVGTPFVVGASAVGGVGWALVTAVARGLE</sequence>
<dbReference type="KEGG" id="nan:AArc1_2559"/>
<feature type="transmembrane region" description="Helical" evidence="1">
    <location>
        <begin position="293"/>
        <end position="312"/>
    </location>
</feature>
<feature type="transmembrane region" description="Helical" evidence="1">
    <location>
        <begin position="73"/>
        <end position="96"/>
    </location>
</feature>
<keyword evidence="1" id="KW-1133">Transmembrane helix</keyword>
<dbReference type="EMBL" id="CP024047">
    <property type="protein sequence ID" value="AXR78874.1"/>
    <property type="molecule type" value="Genomic_DNA"/>
</dbReference>
<organism evidence="2 3">
    <name type="scientific">Natrarchaeobaculum sulfurireducens</name>
    <dbReference type="NCBI Taxonomy" id="2044521"/>
    <lineage>
        <taxon>Archaea</taxon>
        <taxon>Methanobacteriati</taxon>
        <taxon>Methanobacteriota</taxon>
        <taxon>Stenosarchaea group</taxon>
        <taxon>Halobacteria</taxon>
        <taxon>Halobacteriales</taxon>
        <taxon>Natrialbaceae</taxon>
        <taxon>Natrarchaeobaculum</taxon>
    </lineage>
</organism>
<keyword evidence="1" id="KW-0812">Transmembrane</keyword>
<proteinExistence type="predicted"/>
<feature type="transmembrane region" description="Helical" evidence="1">
    <location>
        <begin position="233"/>
        <end position="258"/>
    </location>
</feature>